<protein>
    <submittedName>
        <fullName evidence="2">XRE family transcriptional regulator</fullName>
    </submittedName>
</protein>
<geneLocation type="plasmid" evidence="2">
    <name>p2_L200901116</name>
</geneLocation>
<dbReference type="InterPro" id="IPR010982">
    <property type="entry name" value="Lambda_DNA-bd_dom_sf"/>
</dbReference>
<accession>M6VM82</accession>
<dbReference type="EMBL" id="MF974398">
    <property type="protein sequence ID" value="AVH81624.1"/>
    <property type="molecule type" value="Genomic_DNA"/>
</dbReference>
<reference evidence="2" key="1">
    <citation type="journal article" date="2018" name="Sci. Rep.">
        <title>Characterization of LE3 and LE4, the only lytic phages known to infect the spirochete Leptospira.</title>
        <authorList>
            <person name="Schiettekatte O."/>
            <person name="Vincent A.T."/>
            <person name="Malosse C."/>
            <person name="Lechat P."/>
            <person name="Chamot-Rooke J."/>
            <person name="Veyrier F.J."/>
            <person name="Picardeau M."/>
            <person name="Bourhy P."/>
        </authorList>
    </citation>
    <scope>NUCLEOTIDE SEQUENCE</scope>
    <source>
        <plasmid evidence="2">p2_L200901116</plasmid>
    </source>
</reference>
<evidence type="ECO:0000313" key="2">
    <source>
        <dbReference type="EMBL" id="AVH81624.1"/>
    </source>
</evidence>
<proteinExistence type="predicted"/>
<dbReference type="InterPro" id="IPR001387">
    <property type="entry name" value="Cro/C1-type_HTH"/>
</dbReference>
<dbReference type="Gene3D" id="1.10.260.40">
    <property type="entry name" value="lambda repressor-like DNA-binding domains"/>
    <property type="match status" value="1"/>
</dbReference>
<dbReference type="AlphaFoldDB" id="M6VM82"/>
<evidence type="ECO:0000259" key="1">
    <source>
        <dbReference type="PROSITE" id="PS50943"/>
    </source>
</evidence>
<feature type="domain" description="HTH cro/C1-type" evidence="1">
    <location>
        <begin position="26"/>
        <end position="61"/>
    </location>
</feature>
<dbReference type="PROSITE" id="PS50943">
    <property type="entry name" value="HTH_CROC1"/>
    <property type="match status" value="1"/>
</dbReference>
<dbReference type="RefSeq" id="WP_002745836.1">
    <property type="nucleotide sequence ID" value="NZ_MF974398.1"/>
</dbReference>
<dbReference type="SUPFAM" id="SSF47413">
    <property type="entry name" value="lambda repressor-like DNA-binding domains"/>
    <property type="match status" value="1"/>
</dbReference>
<name>M6VM82_9LEPT</name>
<dbReference type="CDD" id="cd00093">
    <property type="entry name" value="HTH_XRE"/>
    <property type="match status" value="1"/>
</dbReference>
<organism evidence="2">
    <name type="scientific">Leptospira mayottensis 200901116</name>
    <dbReference type="NCBI Taxonomy" id="1192864"/>
    <lineage>
        <taxon>Bacteria</taxon>
        <taxon>Pseudomonadati</taxon>
        <taxon>Spirochaetota</taxon>
        <taxon>Spirochaetia</taxon>
        <taxon>Leptospirales</taxon>
        <taxon>Leptospiraceae</taxon>
        <taxon>Leptospira</taxon>
    </lineage>
</organism>
<dbReference type="Pfam" id="PF01381">
    <property type="entry name" value="HTH_3"/>
    <property type="match status" value="1"/>
</dbReference>
<sequence>MNIKKIKTTIEQCREELIEYIRNAGSLRRVEENTGVDRAHLSKYLNGKIRPKLETLVEIAEKIETYKNKT</sequence>
<keyword evidence="2" id="KW-0614">Plasmid</keyword>
<dbReference type="GO" id="GO:0003677">
    <property type="term" value="F:DNA binding"/>
    <property type="evidence" value="ECO:0007669"/>
    <property type="project" value="InterPro"/>
</dbReference>